<keyword evidence="1" id="KW-0496">Mitochondrion</keyword>
<accession>A0A117NHQ8</accession>
<name>A0A117NHQ8_PICGL</name>
<sequence>MTRNTYNVQRACAFSQYLRMIKIEGLIKQLFDSASVLVCRELGIHT</sequence>
<gene>
    <name evidence="1" type="ORF">ABT39_MTgene4119</name>
</gene>
<dbReference type="EMBL" id="LKAM01000004">
    <property type="protein sequence ID" value="KUM48783.1"/>
    <property type="molecule type" value="Genomic_DNA"/>
</dbReference>
<organism evidence="1">
    <name type="scientific">Picea glauca</name>
    <name type="common">White spruce</name>
    <name type="synonym">Pinus glauca</name>
    <dbReference type="NCBI Taxonomy" id="3330"/>
    <lineage>
        <taxon>Eukaryota</taxon>
        <taxon>Viridiplantae</taxon>
        <taxon>Streptophyta</taxon>
        <taxon>Embryophyta</taxon>
        <taxon>Tracheophyta</taxon>
        <taxon>Spermatophyta</taxon>
        <taxon>Pinopsida</taxon>
        <taxon>Pinidae</taxon>
        <taxon>Conifers I</taxon>
        <taxon>Pinales</taxon>
        <taxon>Pinaceae</taxon>
        <taxon>Picea</taxon>
    </lineage>
</organism>
<comment type="caution">
    <text evidence="1">The sequence shown here is derived from an EMBL/GenBank/DDBJ whole genome shotgun (WGS) entry which is preliminary data.</text>
</comment>
<geneLocation type="mitochondrion" evidence="1"/>
<protein>
    <submittedName>
        <fullName evidence="1">Uncharacterized protein</fullName>
    </submittedName>
</protein>
<reference evidence="1" key="1">
    <citation type="journal article" date="2015" name="Genome Biol. Evol.">
        <title>Organellar Genomes of White Spruce (Picea glauca): Assembly and Annotation.</title>
        <authorList>
            <person name="Jackman S.D."/>
            <person name="Warren R.L."/>
            <person name="Gibb E.A."/>
            <person name="Vandervalk B.P."/>
            <person name="Mohamadi H."/>
            <person name="Chu J."/>
            <person name="Raymond A."/>
            <person name="Pleasance S."/>
            <person name="Coope R."/>
            <person name="Wildung M.R."/>
            <person name="Ritland C.E."/>
            <person name="Bousquet J."/>
            <person name="Jones S.J."/>
            <person name="Bohlmann J."/>
            <person name="Birol I."/>
        </authorList>
    </citation>
    <scope>NUCLEOTIDE SEQUENCE [LARGE SCALE GENOMIC DNA]</scope>
    <source>
        <tissue evidence="1">Flushing bud</tissue>
    </source>
</reference>
<proteinExistence type="predicted"/>
<dbReference type="AlphaFoldDB" id="A0A117NHQ8"/>
<evidence type="ECO:0000313" key="1">
    <source>
        <dbReference type="EMBL" id="KUM48783.1"/>
    </source>
</evidence>